<dbReference type="EMBL" id="FOXV01000001">
    <property type="protein sequence ID" value="SFQ03373.1"/>
    <property type="molecule type" value="Genomic_DNA"/>
</dbReference>
<dbReference type="Pfam" id="PF12860">
    <property type="entry name" value="PAS_7"/>
    <property type="match status" value="1"/>
</dbReference>
<organism evidence="1 2">
    <name type="scientific">Roseivivax halotolerans</name>
    <dbReference type="NCBI Taxonomy" id="93684"/>
    <lineage>
        <taxon>Bacteria</taxon>
        <taxon>Pseudomonadati</taxon>
        <taxon>Pseudomonadota</taxon>
        <taxon>Alphaproteobacteria</taxon>
        <taxon>Rhodobacterales</taxon>
        <taxon>Roseobacteraceae</taxon>
        <taxon>Roseivivax</taxon>
    </lineage>
</organism>
<keyword evidence="2" id="KW-1185">Reference proteome</keyword>
<gene>
    <name evidence="1" type="ORF">SAMN05421853_101372</name>
</gene>
<dbReference type="SUPFAM" id="SSF55785">
    <property type="entry name" value="PYP-like sensor domain (PAS domain)"/>
    <property type="match status" value="1"/>
</dbReference>
<dbReference type="InterPro" id="IPR035965">
    <property type="entry name" value="PAS-like_dom_sf"/>
</dbReference>
<protein>
    <submittedName>
        <fullName evidence="1">PAS fold</fullName>
    </submittedName>
</protein>
<reference evidence="2" key="1">
    <citation type="submission" date="2016-10" db="EMBL/GenBank/DDBJ databases">
        <authorList>
            <person name="Varghese N."/>
            <person name="Submissions S."/>
        </authorList>
    </citation>
    <scope>NUCLEOTIDE SEQUENCE [LARGE SCALE GENOMIC DNA]</scope>
    <source>
        <strain evidence="2">JCM 10271</strain>
    </source>
</reference>
<dbReference type="Proteomes" id="UP000243106">
    <property type="component" value="Unassembled WGS sequence"/>
</dbReference>
<name>A0A1I5V762_9RHOB</name>
<evidence type="ECO:0000313" key="1">
    <source>
        <dbReference type="EMBL" id="SFQ03373.1"/>
    </source>
</evidence>
<accession>A0A1I5V762</accession>
<dbReference type="STRING" id="93684.SAMN05421853_101372"/>
<proteinExistence type="predicted"/>
<dbReference type="AlphaFoldDB" id="A0A1I5V762"/>
<sequence>MDYETISAILVGAGLGLLILRMGPWPGRAPHDAARMALDLEAQRLRQASEVSPLPMWHTGPDGKLIWANRVYRQIADVSDTDLPFASRRPSKDGKTRVTLPRTVGDIGVDFEISTMPVTGGTAHIATEISAILKAEAARRTFVQTLSKTFADLPIALAVFDKERRLALFNPALLDLTGLAPAFLSARPDTMSFFDQLRENRIMPEPKSYAEWRQRLADLINAARDDRYTETWSLPNDRTYRISGRPHPDGAIAFLIEDISSEISLSRRYRAELDCMSAVLDASDKALAVFSGQGELLLTNAGYRRHWQASGRLSRTGASLADEIAGWRKLAGDSEAWQMIRISVARTSAAGEAQIDAGGKQSLDISVSWTPLPHGATLVSFSGDAQAVAAPQRAQLAHIAEA</sequence>
<evidence type="ECO:0000313" key="2">
    <source>
        <dbReference type="Proteomes" id="UP000243106"/>
    </source>
</evidence>